<feature type="compositionally biased region" description="Low complexity" evidence="1">
    <location>
        <begin position="91"/>
        <end position="102"/>
    </location>
</feature>
<name>A0A3L6RK26_PANMI</name>
<accession>A0A3L6RK26</accession>
<dbReference type="EMBL" id="PQIB02000008">
    <property type="protein sequence ID" value="RLN04432.1"/>
    <property type="molecule type" value="Genomic_DNA"/>
</dbReference>
<comment type="caution">
    <text evidence="2">The sequence shown here is derived from an EMBL/GenBank/DDBJ whole genome shotgun (WGS) entry which is preliminary data.</text>
</comment>
<evidence type="ECO:0000313" key="3">
    <source>
        <dbReference type="Proteomes" id="UP000275267"/>
    </source>
</evidence>
<proteinExistence type="predicted"/>
<sequence length="274" mass="30544">MVVSSWPAWCWLPSAPACWPEATCSLLGRAGLIGEIVRGPSGVDLSSFPHISVEHSNPECANIRDLRDWFVTMFQMDGNLYSVTEVLGEASSSQQAENESGSCSDVPFHQLDIRGEGGTRTEEIDADGAADGGERVPCMVEDLEAADRNAIEEDENLSMEDEMDYEDDDEEAGMTTQPPVPEEWNRPDASSMEAMDMHTSRYQYGCSMIEQDQLFQNKQELKDSVSRWAVTSLQEVFVKVSRPSKYSVKCRAPDYAFHVHAKQDPLDCFYSAES</sequence>
<dbReference type="Proteomes" id="UP000275267">
    <property type="component" value="Unassembled WGS sequence"/>
</dbReference>
<gene>
    <name evidence="2" type="ORF">C2845_PM13G11120</name>
</gene>
<evidence type="ECO:0008006" key="4">
    <source>
        <dbReference type="Google" id="ProtNLM"/>
    </source>
</evidence>
<reference evidence="3" key="1">
    <citation type="journal article" date="2019" name="Nat. Commun.">
        <title>The genome of broomcorn millet.</title>
        <authorList>
            <person name="Zou C."/>
            <person name="Miki D."/>
            <person name="Li D."/>
            <person name="Tang Q."/>
            <person name="Xiao L."/>
            <person name="Rajput S."/>
            <person name="Deng P."/>
            <person name="Jia W."/>
            <person name="Huang R."/>
            <person name="Zhang M."/>
            <person name="Sun Y."/>
            <person name="Hu J."/>
            <person name="Fu X."/>
            <person name="Schnable P.S."/>
            <person name="Li F."/>
            <person name="Zhang H."/>
            <person name="Feng B."/>
            <person name="Zhu X."/>
            <person name="Liu R."/>
            <person name="Schnable J.C."/>
            <person name="Zhu J.-K."/>
            <person name="Zhang H."/>
        </authorList>
    </citation>
    <scope>NUCLEOTIDE SEQUENCE [LARGE SCALE GENOMIC DNA]</scope>
</reference>
<feature type="region of interest" description="Disordered" evidence="1">
    <location>
        <begin position="91"/>
        <end position="134"/>
    </location>
</feature>
<organism evidence="2 3">
    <name type="scientific">Panicum miliaceum</name>
    <name type="common">Proso millet</name>
    <name type="synonym">Broomcorn millet</name>
    <dbReference type="NCBI Taxonomy" id="4540"/>
    <lineage>
        <taxon>Eukaryota</taxon>
        <taxon>Viridiplantae</taxon>
        <taxon>Streptophyta</taxon>
        <taxon>Embryophyta</taxon>
        <taxon>Tracheophyta</taxon>
        <taxon>Spermatophyta</taxon>
        <taxon>Magnoliopsida</taxon>
        <taxon>Liliopsida</taxon>
        <taxon>Poales</taxon>
        <taxon>Poaceae</taxon>
        <taxon>PACMAD clade</taxon>
        <taxon>Panicoideae</taxon>
        <taxon>Panicodae</taxon>
        <taxon>Paniceae</taxon>
        <taxon>Panicinae</taxon>
        <taxon>Panicum</taxon>
        <taxon>Panicum sect. Panicum</taxon>
    </lineage>
</organism>
<evidence type="ECO:0000256" key="1">
    <source>
        <dbReference type="SAM" id="MobiDB-lite"/>
    </source>
</evidence>
<dbReference type="AlphaFoldDB" id="A0A3L6RK26"/>
<keyword evidence="3" id="KW-1185">Reference proteome</keyword>
<dbReference type="OrthoDB" id="711960at2759"/>
<evidence type="ECO:0000313" key="2">
    <source>
        <dbReference type="EMBL" id="RLN04432.1"/>
    </source>
</evidence>
<protein>
    <recommendedName>
        <fullName evidence="4">Transposase MuDR plant domain-containing protein</fullName>
    </recommendedName>
</protein>
<feature type="compositionally biased region" description="Basic and acidic residues" evidence="1">
    <location>
        <begin position="111"/>
        <end position="123"/>
    </location>
</feature>